<feature type="transmembrane region" description="Helical" evidence="9">
    <location>
        <begin position="51"/>
        <end position="70"/>
    </location>
</feature>
<evidence type="ECO:0000256" key="1">
    <source>
        <dbReference type="ARBA" id="ARBA00004429"/>
    </source>
</evidence>
<dbReference type="Pfam" id="PF04290">
    <property type="entry name" value="DctQ"/>
    <property type="match status" value="1"/>
</dbReference>
<name>A0A1T4W412_9GAMM</name>
<reference evidence="12" key="1">
    <citation type="submission" date="2017-02" db="EMBL/GenBank/DDBJ databases">
        <authorList>
            <person name="Varghese N."/>
            <person name="Submissions S."/>
        </authorList>
    </citation>
    <scope>NUCLEOTIDE SEQUENCE [LARGE SCALE GENOMIC DNA]</scope>
    <source>
        <strain evidence="12">ATCC 49788</strain>
    </source>
</reference>
<dbReference type="GO" id="GO:0022857">
    <property type="term" value="F:transmembrane transporter activity"/>
    <property type="evidence" value="ECO:0007669"/>
    <property type="project" value="UniProtKB-UniRule"/>
</dbReference>
<evidence type="ECO:0000256" key="4">
    <source>
        <dbReference type="ARBA" id="ARBA00022519"/>
    </source>
</evidence>
<dbReference type="OrthoDB" id="7854755at2"/>
<evidence type="ECO:0000256" key="2">
    <source>
        <dbReference type="ARBA" id="ARBA00022448"/>
    </source>
</evidence>
<comment type="subcellular location">
    <subcellularLocation>
        <location evidence="1 9">Cell inner membrane</location>
        <topology evidence="1 9">Multi-pass membrane protein</topology>
    </subcellularLocation>
</comment>
<sequence length="168" mass="18741">MDRVITHIRQMIEYLLMFSLLMMVVINFADVTGRHLFNHPIFGIQDLTEHLMAVVVFCGLPLVTMAGTHLTVDLFDKLTQSSGMRWWKQVITLLMTVILCLISWTFLQSALEAHSIADVSPELRLPRAPLYLLMACSAVLSALGLLYISYYPSAKAQANLPSSSGGEL</sequence>
<keyword evidence="3" id="KW-1003">Cell membrane</keyword>
<dbReference type="GO" id="GO:0005886">
    <property type="term" value="C:plasma membrane"/>
    <property type="evidence" value="ECO:0007669"/>
    <property type="project" value="UniProtKB-SubCell"/>
</dbReference>
<proteinExistence type="inferred from homology"/>
<dbReference type="Proteomes" id="UP000190460">
    <property type="component" value="Unassembled WGS sequence"/>
</dbReference>
<keyword evidence="4 9" id="KW-0997">Cell inner membrane</keyword>
<protein>
    <recommendedName>
        <fullName evidence="9">TRAP transporter small permease protein</fullName>
    </recommendedName>
</protein>
<comment type="subunit">
    <text evidence="9">The complex comprises the extracytoplasmic solute receptor protein and the two transmembrane proteins.</text>
</comment>
<evidence type="ECO:0000256" key="9">
    <source>
        <dbReference type="RuleBase" id="RU369079"/>
    </source>
</evidence>
<evidence type="ECO:0000256" key="7">
    <source>
        <dbReference type="ARBA" id="ARBA00023136"/>
    </source>
</evidence>
<keyword evidence="7 9" id="KW-0472">Membrane</keyword>
<comment type="similarity">
    <text evidence="8 9">Belongs to the TRAP transporter small permease family.</text>
</comment>
<evidence type="ECO:0000256" key="8">
    <source>
        <dbReference type="ARBA" id="ARBA00038436"/>
    </source>
</evidence>
<dbReference type="PANTHER" id="PTHR35011">
    <property type="entry name" value="2,3-DIKETO-L-GULONATE TRAP TRANSPORTER SMALL PERMEASE PROTEIN YIAM"/>
    <property type="match status" value="1"/>
</dbReference>
<dbReference type="InterPro" id="IPR007387">
    <property type="entry name" value="TRAP_DctQ"/>
</dbReference>
<accession>A0A1T4W412</accession>
<dbReference type="InterPro" id="IPR055348">
    <property type="entry name" value="DctQ"/>
</dbReference>
<dbReference type="STRING" id="92487.SAMN02745130_00930"/>
<feature type="transmembrane region" description="Helical" evidence="9">
    <location>
        <begin position="130"/>
        <end position="150"/>
    </location>
</feature>
<dbReference type="GO" id="GO:0015740">
    <property type="term" value="P:C4-dicarboxylate transport"/>
    <property type="evidence" value="ECO:0007669"/>
    <property type="project" value="TreeGrafter"/>
</dbReference>
<feature type="transmembrane region" description="Helical" evidence="9">
    <location>
        <begin position="90"/>
        <end position="110"/>
    </location>
</feature>
<comment type="function">
    <text evidence="9">Part of the tripartite ATP-independent periplasmic (TRAP) transport system.</text>
</comment>
<evidence type="ECO:0000259" key="10">
    <source>
        <dbReference type="Pfam" id="PF04290"/>
    </source>
</evidence>
<feature type="domain" description="Tripartite ATP-independent periplasmic transporters DctQ component" evidence="10">
    <location>
        <begin position="23"/>
        <end position="146"/>
    </location>
</feature>
<evidence type="ECO:0000313" key="12">
    <source>
        <dbReference type="Proteomes" id="UP000190460"/>
    </source>
</evidence>
<keyword evidence="5 9" id="KW-0812">Transmembrane</keyword>
<dbReference type="PANTHER" id="PTHR35011:SF2">
    <property type="entry name" value="2,3-DIKETO-L-GULONATE TRAP TRANSPORTER SMALL PERMEASE PROTEIN YIAM"/>
    <property type="match status" value="1"/>
</dbReference>
<evidence type="ECO:0000313" key="11">
    <source>
        <dbReference type="EMBL" id="SKA71879.1"/>
    </source>
</evidence>
<dbReference type="AlphaFoldDB" id="A0A1T4W412"/>
<dbReference type="EMBL" id="FUYB01000003">
    <property type="protein sequence ID" value="SKA71879.1"/>
    <property type="molecule type" value="Genomic_DNA"/>
</dbReference>
<organism evidence="11 12">
    <name type="scientific">Thiothrix eikelboomii</name>
    <dbReference type="NCBI Taxonomy" id="92487"/>
    <lineage>
        <taxon>Bacteria</taxon>
        <taxon>Pseudomonadati</taxon>
        <taxon>Pseudomonadota</taxon>
        <taxon>Gammaproteobacteria</taxon>
        <taxon>Thiotrichales</taxon>
        <taxon>Thiotrichaceae</taxon>
        <taxon>Thiothrix</taxon>
    </lineage>
</organism>
<evidence type="ECO:0000256" key="5">
    <source>
        <dbReference type="ARBA" id="ARBA00022692"/>
    </source>
</evidence>
<keyword evidence="6 9" id="KW-1133">Transmembrane helix</keyword>
<evidence type="ECO:0000256" key="3">
    <source>
        <dbReference type="ARBA" id="ARBA00022475"/>
    </source>
</evidence>
<keyword evidence="2 9" id="KW-0813">Transport</keyword>
<feature type="transmembrane region" description="Helical" evidence="9">
    <location>
        <begin position="12"/>
        <end position="31"/>
    </location>
</feature>
<evidence type="ECO:0000256" key="6">
    <source>
        <dbReference type="ARBA" id="ARBA00022989"/>
    </source>
</evidence>
<keyword evidence="12" id="KW-1185">Reference proteome</keyword>
<gene>
    <name evidence="11" type="ORF">SAMN02745130_00930</name>
</gene>